<sequence>MRSSDQISSPNCKCAYPYTGVLYFEAPSFSNLEKTTRYKDFENDLKTFFELYNFSVDLVSLSNPAESSSRYLEMRLEIFLLDQDCFNRTEISYLGFTLGNQTYKPRPHPTHPPNILVPIGLLVIIVKAMQKFPENQKGQMLALWEQQLVFLLLLLCYYFLWESTFSIGREEQSRATLLG</sequence>
<evidence type="ECO:0000313" key="1">
    <source>
        <dbReference type="EMBL" id="GMN33288.1"/>
    </source>
</evidence>
<protein>
    <submittedName>
        <fullName evidence="1">Uncharacterized protein</fullName>
    </submittedName>
</protein>
<gene>
    <name evidence="1" type="ORF">TIFTF001_004078</name>
</gene>
<dbReference type="AlphaFoldDB" id="A0AA87ZBN3"/>
<dbReference type="EMBL" id="BTGU01000004">
    <property type="protein sequence ID" value="GMN33288.1"/>
    <property type="molecule type" value="Genomic_DNA"/>
</dbReference>
<accession>A0AA87ZBN3</accession>
<comment type="caution">
    <text evidence="1">The sequence shown here is derived from an EMBL/GenBank/DDBJ whole genome shotgun (WGS) entry which is preliminary data.</text>
</comment>
<name>A0AA87ZBN3_FICCA</name>
<evidence type="ECO:0000313" key="2">
    <source>
        <dbReference type="Proteomes" id="UP001187192"/>
    </source>
</evidence>
<proteinExistence type="predicted"/>
<keyword evidence="2" id="KW-1185">Reference proteome</keyword>
<organism evidence="1 2">
    <name type="scientific">Ficus carica</name>
    <name type="common">Common fig</name>
    <dbReference type="NCBI Taxonomy" id="3494"/>
    <lineage>
        <taxon>Eukaryota</taxon>
        <taxon>Viridiplantae</taxon>
        <taxon>Streptophyta</taxon>
        <taxon>Embryophyta</taxon>
        <taxon>Tracheophyta</taxon>
        <taxon>Spermatophyta</taxon>
        <taxon>Magnoliopsida</taxon>
        <taxon>eudicotyledons</taxon>
        <taxon>Gunneridae</taxon>
        <taxon>Pentapetalae</taxon>
        <taxon>rosids</taxon>
        <taxon>fabids</taxon>
        <taxon>Rosales</taxon>
        <taxon>Moraceae</taxon>
        <taxon>Ficeae</taxon>
        <taxon>Ficus</taxon>
    </lineage>
</organism>
<reference evidence="1" key="1">
    <citation type="submission" date="2023-07" db="EMBL/GenBank/DDBJ databases">
        <title>draft genome sequence of fig (Ficus carica).</title>
        <authorList>
            <person name="Takahashi T."/>
            <person name="Nishimura K."/>
        </authorList>
    </citation>
    <scope>NUCLEOTIDE SEQUENCE</scope>
</reference>
<dbReference type="Proteomes" id="UP001187192">
    <property type="component" value="Unassembled WGS sequence"/>
</dbReference>